<dbReference type="InterPro" id="IPR046341">
    <property type="entry name" value="SET_dom_sf"/>
</dbReference>
<dbReference type="EMBL" id="BLLK01000064">
    <property type="protein sequence ID" value="GFH59433.1"/>
    <property type="molecule type" value="Genomic_DNA"/>
</dbReference>
<reference evidence="1 2" key="1">
    <citation type="journal article" date="2021" name="Sci. Rep.">
        <title>The genome of the diatom Chaetoceros tenuissimus carries an ancient integrated fragment of an extant virus.</title>
        <authorList>
            <person name="Hongo Y."/>
            <person name="Kimura K."/>
            <person name="Takaki Y."/>
            <person name="Yoshida Y."/>
            <person name="Baba S."/>
            <person name="Kobayashi G."/>
            <person name="Nagasaki K."/>
            <person name="Hano T."/>
            <person name="Tomaru Y."/>
        </authorList>
    </citation>
    <scope>NUCLEOTIDE SEQUENCE [LARGE SCALE GENOMIC DNA]</scope>
    <source>
        <strain evidence="1 2">NIES-3715</strain>
    </source>
</reference>
<accession>A0AAD3HDW1</accession>
<keyword evidence="2" id="KW-1185">Reference proteome</keyword>
<proteinExistence type="predicted"/>
<dbReference type="Gene3D" id="2.170.270.10">
    <property type="entry name" value="SET domain"/>
    <property type="match status" value="1"/>
</dbReference>
<dbReference type="AlphaFoldDB" id="A0AAD3HDW1"/>
<sequence length="210" mass="23797">MQAMVYSVYTATPVKKHEALCFYPGEYTPPLPDSFISGIANEHSTPVYLAKDSHDFELEENAYVMNLQDVGGYIIGDVDQINSDGNHDESLDSIEYASGHLVNHPSKQLDQSANVRILSFLWDDILEEDMEDENLHQIPTHVRTDGSAWYLDPNEGSITHFSEKQHTANQTKLAGAVLYAEKDIETNQELFLDYQLQSPFPSWAKDWAEQ</sequence>
<dbReference type="SUPFAM" id="SSF82199">
    <property type="entry name" value="SET domain"/>
    <property type="match status" value="1"/>
</dbReference>
<gene>
    <name evidence="1" type="ORF">CTEN210_15909</name>
</gene>
<comment type="caution">
    <text evidence="1">The sequence shown here is derived from an EMBL/GenBank/DDBJ whole genome shotgun (WGS) entry which is preliminary data.</text>
</comment>
<evidence type="ECO:0000313" key="1">
    <source>
        <dbReference type="EMBL" id="GFH59433.1"/>
    </source>
</evidence>
<organism evidence="1 2">
    <name type="scientific">Chaetoceros tenuissimus</name>
    <dbReference type="NCBI Taxonomy" id="426638"/>
    <lineage>
        <taxon>Eukaryota</taxon>
        <taxon>Sar</taxon>
        <taxon>Stramenopiles</taxon>
        <taxon>Ochrophyta</taxon>
        <taxon>Bacillariophyta</taxon>
        <taxon>Coscinodiscophyceae</taxon>
        <taxon>Chaetocerotophycidae</taxon>
        <taxon>Chaetocerotales</taxon>
        <taxon>Chaetocerotaceae</taxon>
        <taxon>Chaetoceros</taxon>
    </lineage>
</organism>
<protein>
    <recommendedName>
        <fullName evidence="3">SET domain-containing protein</fullName>
    </recommendedName>
</protein>
<dbReference type="Proteomes" id="UP001054902">
    <property type="component" value="Unassembled WGS sequence"/>
</dbReference>
<name>A0AAD3HDW1_9STRA</name>
<evidence type="ECO:0008006" key="3">
    <source>
        <dbReference type="Google" id="ProtNLM"/>
    </source>
</evidence>
<evidence type="ECO:0000313" key="2">
    <source>
        <dbReference type="Proteomes" id="UP001054902"/>
    </source>
</evidence>